<accession>A0A251NT73</accession>
<sequence>MADIEMDDAYTLTLSEDEDICASILARFSNSTLEDHRHLCAAIGAMTQELKDENLPLTPVAYLGFTCSSLDGLSSQAEPSAHVIDALLTLLSIVFRKVSPAILVKKSEFLLELLARVLRSSSLTVGAALSGLKCISHLLIIRCRVNWSDVSSVYGFLLSFITDSRPKVRRQSHLCLRDVLQNFQGTPLLSPASEGVTNLFERFLLLAGGSNADAGEGPKGAQEVLYVLDALKECLFHISIKYKTAVLKYYKTLLALQQPLVTKRITDSLNILCLNPSTDVSPEVLLDLLCALALSVSTNETSVDGMTVTARLLGNGMAKIYSLNRQICIVKLPIVFNALRDVLASEHEEAIHAAVHTFKTLIHACIDESLIRQGVDQIVMNANLDARKSGPTIIEKVCATIESLLGYHYAGVWDLAFQVVSVMFDKLGVYSSYFMRGALKILEEMAKLSNEDFPFRKQLHECLGSALVAMGPETFLGLLPLNLEAEDPSQVNVWLFPILKQYTIGARLSFFTESILGMVQTMKDKSRELESQGRIFSSRSTDAFVHALWSLLPSFCNYASDTAESFNDLEQALCSALQDEPEIRGIICLSLQILVQQNKKIVGEVNDLSDSEVGSARHRAVANYTPQVTADNLSVLKSSACKLLLVLSGVFLNTTKDDAGCLQSTIGEFASIADTEAVSALFRSTMLKLLMVIKRARKAQSYRDCNSKRAQLFDLTVSLLPGLNADEINVLFGVIKSALQDDEGLIQKKAYKVLSIILRDCDRFLSSNSSKLKELPESSNSSKLKELPESSNSSKLKELPESSKSSKLDELVDIMIEVQPCHSSAKRHRLDCLYLLVAHVLKSDTKQRRDDIIRFLTEIVLALKEANKKTRNRAYDILIQIGHAYGDEEKGGKRDDLLEFFYMVAGGLAGETPHMISAAMKALARLAYEFSDLVSTASNLLPSTFLLLQRKNKEIIKANLGLLKVLVAKSQTEGLQLHLKSLVEGLLKWQDATKTHFKAKVKLLLEMLVRKCGLDAVKAVVPQEHIKLLNNIRKIKERKEWKLGSNSEEARSQVSKATASRLSRWNHTKVFSDFDDEETENSDTDYMDAKTVAGRRGKASSQLKSKASSLRRTNKNLLDQLEDEPLDLLDRQRTRSALRSFENLKRKMEWDDGPEIDSDGRLIIRDEAESYKKKPSEPDSDARSESGSYLSANSKKTQKRRKTSESGWATTGKEYGSKKAGGDLKRKDKLEPYAYWPLDRKMMSRRPEHRATARKGISSVVKMTKRLEGKSVSRFLPNNEQEHYTLWGLRLTPQTELMPFLCGEEHQHLFQIRRILITDSDSD</sequence>
<protein>
    <submittedName>
        <fullName evidence="4">Uncharacterized protein</fullName>
    </submittedName>
</protein>
<name>A0A251NT73_PRUPE</name>
<dbReference type="EMBL" id="CM007656">
    <property type="protein sequence ID" value="ONI02532.1"/>
    <property type="molecule type" value="Genomic_DNA"/>
</dbReference>
<dbReference type="GO" id="GO:0005730">
    <property type="term" value="C:nucleolus"/>
    <property type="evidence" value="ECO:0000318"/>
    <property type="project" value="GO_Central"/>
</dbReference>
<dbReference type="Pfam" id="PF08161">
    <property type="entry name" value="RRP12_HEAT"/>
    <property type="match status" value="1"/>
</dbReference>
<dbReference type="Pfam" id="PF25772">
    <property type="entry name" value="HEAT_RRP12_N"/>
    <property type="match status" value="1"/>
</dbReference>
<gene>
    <name evidence="4" type="ORF">PRUPE_6G204500</name>
</gene>
<dbReference type="InterPro" id="IPR012978">
    <property type="entry name" value="HEAT_RRP12"/>
</dbReference>
<feature type="region of interest" description="Disordered" evidence="1">
    <location>
        <begin position="1150"/>
        <end position="1223"/>
    </location>
</feature>
<keyword evidence="5" id="KW-1185">Reference proteome</keyword>
<evidence type="ECO:0000259" key="2">
    <source>
        <dbReference type="Pfam" id="PF08161"/>
    </source>
</evidence>
<feature type="domain" description="RRP12 HEAT" evidence="2">
    <location>
        <begin position="345"/>
        <end position="653"/>
    </location>
</feature>
<feature type="compositionally biased region" description="Polar residues" evidence="1">
    <location>
        <begin position="1185"/>
        <end position="1195"/>
    </location>
</feature>
<feature type="region of interest" description="Disordered" evidence="1">
    <location>
        <begin position="772"/>
        <end position="802"/>
    </location>
</feature>
<dbReference type="SUPFAM" id="SSF48371">
    <property type="entry name" value="ARM repeat"/>
    <property type="match status" value="1"/>
</dbReference>
<dbReference type="Gramene" id="ONI02532">
    <property type="protein sequence ID" value="ONI02532"/>
    <property type="gene ID" value="PRUPE_6G204500"/>
</dbReference>
<dbReference type="eggNOG" id="KOG1248">
    <property type="taxonomic scope" value="Eukaryota"/>
</dbReference>
<evidence type="ECO:0000256" key="1">
    <source>
        <dbReference type="SAM" id="MobiDB-lite"/>
    </source>
</evidence>
<feature type="compositionally biased region" description="Acidic residues" evidence="1">
    <location>
        <begin position="1076"/>
        <end position="1086"/>
    </location>
</feature>
<dbReference type="STRING" id="3760.A0A251NT73"/>
<evidence type="ECO:0000259" key="3">
    <source>
        <dbReference type="Pfam" id="PF25772"/>
    </source>
</evidence>
<feature type="region of interest" description="Disordered" evidence="1">
    <location>
        <begin position="1076"/>
        <end position="1111"/>
    </location>
</feature>
<dbReference type="InterPro" id="IPR057860">
    <property type="entry name" value="HEAT_RRP12_N"/>
</dbReference>
<feature type="compositionally biased region" description="Basic and acidic residues" evidence="1">
    <location>
        <begin position="1158"/>
        <end position="1184"/>
    </location>
</feature>
<evidence type="ECO:0000313" key="5">
    <source>
        <dbReference type="Proteomes" id="UP000006882"/>
    </source>
</evidence>
<dbReference type="PANTHER" id="PTHR48445:SF1">
    <property type="entry name" value="OS02G0782100 PROTEIN"/>
    <property type="match status" value="1"/>
</dbReference>
<dbReference type="Proteomes" id="UP000006882">
    <property type="component" value="Chromosome G6"/>
</dbReference>
<dbReference type="InterPro" id="IPR016024">
    <property type="entry name" value="ARM-type_fold"/>
</dbReference>
<feature type="compositionally biased region" description="Low complexity" evidence="1">
    <location>
        <begin position="1099"/>
        <end position="1110"/>
    </location>
</feature>
<evidence type="ECO:0000313" key="4">
    <source>
        <dbReference type="EMBL" id="ONI02532.1"/>
    </source>
</evidence>
<organism evidence="4 5">
    <name type="scientific">Prunus persica</name>
    <name type="common">Peach</name>
    <name type="synonym">Amygdalus persica</name>
    <dbReference type="NCBI Taxonomy" id="3760"/>
    <lineage>
        <taxon>Eukaryota</taxon>
        <taxon>Viridiplantae</taxon>
        <taxon>Streptophyta</taxon>
        <taxon>Embryophyta</taxon>
        <taxon>Tracheophyta</taxon>
        <taxon>Spermatophyta</taxon>
        <taxon>Magnoliopsida</taxon>
        <taxon>eudicotyledons</taxon>
        <taxon>Gunneridae</taxon>
        <taxon>Pentapetalae</taxon>
        <taxon>rosids</taxon>
        <taxon>fabids</taxon>
        <taxon>Rosales</taxon>
        <taxon>Rosaceae</taxon>
        <taxon>Amygdaloideae</taxon>
        <taxon>Amygdaleae</taxon>
        <taxon>Prunus</taxon>
    </lineage>
</organism>
<proteinExistence type="predicted"/>
<reference evidence="4 5" key="1">
    <citation type="journal article" date="2013" name="Nat. Genet.">
        <title>The high-quality draft genome of peach (Prunus persica) identifies unique patterns of genetic diversity, domestication and genome evolution.</title>
        <authorList>
            <consortium name="International Peach Genome Initiative"/>
            <person name="Verde I."/>
            <person name="Abbott A.G."/>
            <person name="Scalabrin S."/>
            <person name="Jung S."/>
            <person name="Shu S."/>
            <person name="Marroni F."/>
            <person name="Zhebentyayeva T."/>
            <person name="Dettori M.T."/>
            <person name="Grimwood J."/>
            <person name="Cattonaro F."/>
            <person name="Zuccolo A."/>
            <person name="Rossini L."/>
            <person name="Jenkins J."/>
            <person name="Vendramin E."/>
            <person name="Meisel L.A."/>
            <person name="Decroocq V."/>
            <person name="Sosinski B."/>
            <person name="Prochnik S."/>
            <person name="Mitros T."/>
            <person name="Policriti A."/>
            <person name="Cipriani G."/>
            <person name="Dondini L."/>
            <person name="Ficklin S."/>
            <person name="Goodstein D.M."/>
            <person name="Xuan P."/>
            <person name="Del Fabbro C."/>
            <person name="Aramini V."/>
            <person name="Copetti D."/>
            <person name="Gonzalez S."/>
            <person name="Horner D.S."/>
            <person name="Falchi R."/>
            <person name="Lucas S."/>
            <person name="Mica E."/>
            <person name="Maldonado J."/>
            <person name="Lazzari B."/>
            <person name="Bielenberg D."/>
            <person name="Pirona R."/>
            <person name="Miculan M."/>
            <person name="Barakat A."/>
            <person name="Testolin R."/>
            <person name="Stella A."/>
            <person name="Tartarini S."/>
            <person name="Tonutti P."/>
            <person name="Arus P."/>
            <person name="Orellana A."/>
            <person name="Wells C."/>
            <person name="Main D."/>
            <person name="Vizzotto G."/>
            <person name="Silva H."/>
            <person name="Salamini F."/>
            <person name="Schmutz J."/>
            <person name="Morgante M."/>
            <person name="Rokhsar D.S."/>
        </authorList>
    </citation>
    <scope>NUCLEOTIDE SEQUENCE [LARGE SCALE GENOMIC DNA]</scope>
    <source>
        <strain evidence="5">cv. Nemared</strain>
    </source>
</reference>
<dbReference type="GO" id="GO:0003723">
    <property type="term" value="F:RNA binding"/>
    <property type="evidence" value="ECO:0000318"/>
    <property type="project" value="GO_Central"/>
</dbReference>
<feature type="domain" description="RRP12 N-terminal HEAT" evidence="3">
    <location>
        <begin position="7"/>
        <end position="280"/>
    </location>
</feature>
<dbReference type="PANTHER" id="PTHR48445">
    <property type="entry name" value="OS02G0782100 PROTEIN"/>
    <property type="match status" value="1"/>
</dbReference>